<dbReference type="Gene3D" id="3.30.470.10">
    <property type="match status" value="1"/>
</dbReference>
<dbReference type="GO" id="GO:0008483">
    <property type="term" value="F:transaminase activity"/>
    <property type="evidence" value="ECO:0007669"/>
    <property type="project" value="UniProtKB-KW"/>
</dbReference>
<keyword evidence="1" id="KW-0808">Transferase</keyword>
<proteinExistence type="predicted"/>
<evidence type="ECO:0000313" key="2">
    <source>
        <dbReference type="Proteomes" id="UP000050902"/>
    </source>
</evidence>
<evidence type="ECO:0000313" key="1">
    <source>
        <dbReference type="EMBL" id="KRG56200.1"/>
    </source>
</evidence>
<dbReference type="InterPro" id="IPR043132">
    <property type="entry name" value="BCAT-like_C"/>
</dbReference>
<name>A0ABR5NI28_9GAMM</name>
<dbReference type="EMBL" id="LDJG01000018">
    <property type="protein sequence ID" value="KRG56200.1"/>
    <property type="molecule type" value="Genomic_DNA"/>
</dbReference>
<dbReference type="InterPro" id="IPR001544">
    <property type="entry name" value="Aminotrans_IV"/>
</dbReference>
<dbReference type="InterPro" id="IPR036038">
    <property type="entry name" value="Aminotransferase-like"/>
</dbReference>
<dbReference type="InterPro" id="IPR043131">
    <property type="entry name" value="BCAT-like_N"/>
</dbReference>
<reference evidence="1 2" key="1">
    <citation type="submission" date="2015-05" db="EMBL/GenBank/DDBJ databases">
        <title>Genome sequencing and analysis of members of genus Stenotrophomonas.</title>
        <authorList>
            <person name="Patil P.P."/>
            <person name="Midha S."/>
            <person name="Patil P.B."/>
        </authorList>
    </citation>
    <scope>NUCLEOTIDE SEQUENCE [LARGE SCALE GENOMIC DNA]</scope>
    <source>
        <strain evidence="1 2">DSM 12575</strain>
    </source>
</reference>
<dbReference type="Gene3D" id="3.20.10.10">
    <property type="entry name" value="D-amino Acid Aminotransferase, subunit A, domain 2"/>
    <property type="match status" value="1"/>
</dbReference>
<dbReference type="NCBIfam" id="NF006734">
    <property type="entry name" value="PRK09266.1"/>
    <property type="match status" value="1"/>
</dbReference>
<organism evidence="1 2">
    <name type="scientific">Stenotrophomonas nitritireducens</name>
    <dbReference type="NCBI Taxonomy" id="83617"/>
    <lineage>
        <taxon>Bacteria</taxon>
        <taxon>Pseudomonadati</taxon>
        <taxon>Pseudomonadota</taxon>
        <taxon>Gammaproteobacteria</taxon>
        <taxon>Lysobacterales</taxon>
        <taxon>Lysobacteraceae</taxon>
        <taxon>Stenotrophomonas</taxon>
    </lineage>
</organism>
<dbReference type="Proteomes" id="UP000050902">
    <property type="component" value="Unassembled WGS sequence"/>
</dbReference>
<dbReference type="SUPFAM" id="SSF56752">
    <property type="entry name" value="D-aminoacid aminotransferase-like PLP-dependent enzymes"/>
    <property type="match status" value="1"/>
</dbReference>
<keyword evidence="1" id="KW-0032">Aminotransferase</keyword>
<dbReference type="Pfam" id="PF01063">
    <property type="entry name" value="Aminotran_4"/>
    <property type="match status" value="1"/>
</dbReference>
<accession>A0ABR5NI28</accession>
<comment type="caution">
    <text evidence="1">The sequence shown here is derived from an EMBL/GenBank/DDBJ whole genome shotgun (WGS) entry which is preliminary data.</text>
</comment>
<keyword evidence="2" id="KW-1185">Reference proteome</keyword>
<protein>
    <submittedName>
        <fullName evidence="1">Aminotransferase</fullName>
    </submittedName>
</protein>
<sequence>MAAGAGAAVSHLSCNGEPVDAALVGAALVNYGHFTSLQVRGGAVQGWALHMRRLQQGTRELFDAELDEARLLGWLRQALAGCGMADASVRITVFSRAFDFRQPLRAVPVDVLIGVAAPAVMPAGARAVLPVRYQRELPQLKHVGTFPLFQYRRLAMRQGFDDALFVDAAGRVGEGSTWNIAFLAGDGVVWPRAEALRGTAEQLLAAGLERQGLAQAWREVPLETLPAFSGAVACNATGLWPLAHIGDCRFTDSQALLERLRQALALEPWQPL</sequence>
<gene>
    <name evidence="1" type="ORF">ABB22_12600</name>
</gene>